<accession>A0ABS5SCB7</accession>
<keyword evidence="3 6" id="KW-0812">Transmembrane</keyword>
<dbReference type="Gene3D" id="1.10.357.140">
    <property type="entry name" value="UbiA prenyltransferase"/>
    <property type="match status" value="1"/>
</dbReference>
<name>A0ABS5SCB7_9BACT</name>
<feature type="transmembrane region" description="Helical" evidence="6">
    <location>
        <begin position="130"/>
        <end position="146"/>
    </location>
</feature>
<keyword evidence="7" id="KW-0328">Glycosyltransferase</keyword>
<evidence type="ECO:0000256" key="6">
    <source>
        <dbReference type="SAM" id="Phobius"/>
    </source>
</evidence>
<feature type="transmembrane region" description="Helical" evidence="6">
    <location>
        <begin position="158"/>
        <end position="177"/>
    </location>
</feature>
<evidence type="ECO:0000256" key="2">
    <source>
        <dbReference type="ARBA" id="ARBA00022475"/>
    </source>
</evidence>
<dbReference type="Pfam" id="PF01040">
    <property type="entry name" value="UbiA"/>
    <property type="match status" value="1"/>
</dbReference>
<feature type="transmembrane region" description="Helical" evidence="6">
    <location>
        <begin position="198"/>
        <end position="219"/>
    </location>
</feature>
<dbReference type="InterPro" id="IPR044878">
    <property type="entry name" value="UbiA_sf"/>
</dbReference>
<comment type="subcellular location">
    <subcellularLocation>
        <location evidence="1">Membrane</location>
        <topology evidence="1">Multi-pass membrane protein</topology>
    </subcellularLocation>
</comment>
<feature type="transmembrane region" description="Helical" evidence="6">
    <location>
        <begin position="40"/>
        <end position="59"/>
    </location>
</feature>
<dbReference type="EC" id="2.4.2.45" evidence="7"/>
<keyword evidence="2" id="KW-1003">Cell membrane</keyword>
<keyword evidence="4 6" id="KW-1133">Transmembrane helix</keyword>
<keyword evidence="5 6" id="KW-0472">Membrane</keyword>
<reference evidence="7 8" key="1">
    <citation type="submission" date="2021-05" db="EMBL/GenBank/DDBJ databases">
        <title>The draft genome of Geobacter luticola JCM 17780.</title>
        <authorList>
            <person name="Xu Z."/>
            <person name="Masuda Y."/>
            <person name="Itoh H."/>
            <person name="Senoo K."/>
        </authorList>
    </citation>
    <scope>NUCLEOTIDE SEQUENCE [LARGE SCALE GENOMIC DNA]</scope>
    <source>
        <strain evidence="7 8">JCM 17780</strain>
    </source>
</reference>
<evidence type="ECO:0000256" key="4">
    <source>
        <dbReference type="ARBA" id="ARBA00022989"/>
    </source>
</evidence>
<dbReference type="EMBL" id="JAHCVK010000002">
    <property type="protein sequence ID" value="MBT0653016.1"/>
    <property type="molecule type" value="Genomic_DNA"/>
</dbReference>
<evidence type="ECO:0000256" key="5">
    <source>
        <dbReference type="ARBA" id="ARBA00023136"/>
    </source>
</evidence>
<evidence type="ECO:0000313" key="7">
    <source>
        <dbReference type="EMBL" id="MBT0653016.1"/>
    </source>
</evidence>
<feature type="transmembrane region" description="Helical" evidence="6">
    <location>
        <begin position="225"/>
        <end position="242"/>
    </location>
</feature>
<gene>
    <name evidence="7" type="ORF">KI810_08105</name>
</gene>
<evidence type="ECO:0000256" key="3">
    <source>
        <dbReference type="ARBA" id="ARBA00022692"/>
    </source>
</evidence>
<evidence type="ECO:0000256" key="1">
    <source>
        <dbReference type="ARBA" id="ARBA00004141"/>
    </source>
</evidence>
<feature type="transmembrane region" description="Helical" evidence="6">
    <location>
        <begin position="12"/>
        <end position="34"/>
    </location>
</feature>
<sequence>MIAYLKIIRPHQWLKNLMLLFPPFLGGMIMKAGIIREGTVPFIAFCLASSATYILNDLLDAPRDRNHPLKKARPVAAGQISIKAAGMLAFTMTVAAIFAGFCVSAYFAVFIVAYLAIFAAYSVKLKELPIIDIFCVAAGFILRLQAGGVAFKVVISEWLFLCVFLLSIFLSIGKRLCEKGELGTKAGLHRKTLEHYPEGFLDMAMSLSGAAVLVTYTMYSLTRQSFIFTVPLCTFGLLRYILRVKSGQGGDPTDSLLKDFPLLVTGVLWVVMVALSIYR</sequence>
<keyword evidence="7" id="KW-0808">Transferase</keyword>
<dbReference type="RefSeq" id="WP_214175001.1">
    <property type="nucleotide sequence ID" value="NZ_JAHCVK010000002.1"/>
</dbReference>
<protein>
    <submittedName>
        <fullName evidence="7">Decaprenyl-phosphate phosphoribosyltransferase</fullName>
        <ecNumber evidence="7">2.4.2.45</ecNumber>
    </submittedName>
</protein>
<evidence type="ECO:0000313" key="8">
    <source>
        <dbReference type="Proteomes" id="UP000756860"/>
    </source>
</evidence>
<organism evidence="7 8">
    <name type="scientific">Geomobilimonas luticola</name>
    <dbReference type="NCBI Taxonomy" id="1114878"/>
    <lineage>
        <taxon>Bacteria</taxon>
        <taxon>Pseudomonadati</taxon>
        <taxon>Thermodesulfobacteriota</taxon>
        <taxon>Desulfuromonadia</taxon>
        <taxon>Geobacterales</taxon>
        <taxon>Geobacteraceae</taxon>
        <taxon>Geomobilimonas</taxon>
    </lineage>
</organism>
<feature type="transmembrane region" description="Helical" evidence="6">
    <location>
        <begin position="262"/>
        <end position="278"/>
    </location>
</feature>
<keyword evidence="8" id="KW-1185">Reference proteome</keyword>
<dbReference type="NCBIfam" id="NF008978">
    <property type="entry name" value="PRK12324.1-4"/>
    <property type="match status" value="1"/>
</dbReference>
<dbReference type="InterPro" id="IPR000537">
    <property type="entry name" value="UbiA_prenyltransferase"/>
</dbReference>
<dbReference type="Proteomes" id="UP000756860">
    <property type="component" value="Unassembled WGS sequence"/>
</dbReference>
<feature type="transmembrane region" description="Helical" evidence="6">
    <location>
        <begin position="105"/>
        <end position="123"/>
    </location>
</feature>
<dbReference type="CDD" id="cd13963">
    <property type="entry name" value="PT_UbiA_2"/>
    <property type="match status" value="1"/>
</dbReference>
<proteinExistence type="predicted"/>
<comment type="caution">
    <text evidence="7">The sequence shown here is derived from an EMBL/GenBank/DDBJ whole genome shotgun (WGS) entry which is preliminary data.</text>
</comment>
<dbReference type="GO" id="GO:0016757">
    <property type="term" value="F:glycosyltransferase activity"/>
    <property type="evidence" value="ECO:0007669"/>
    <property type="project" value="UniProtKB-KW"/>
</dbReference>